<evidence type="ECO:0000256" key="2">
    <source>
        <dbReference type="ARBA" id="ARBA00022729"/>
    </source>
</evidence>
<evidence type="ECO:0000256" key="1">
    <source>
        <dbReference type="ARBA" id="ARBA00010062"/>
    </source>
</evidence>
<dbReference type="InterPro" id="IPR028081">
    <property type="entry name" value="Leu-bd"/>
</dbReference>
<gene>
    <name evidence="5" type="ORF">GGR36_000188</name>
</gene>
<dbReference type="SUPFAM" id="SSF53822">
    <property type="entry name" value="Periplasmic binding protein-like I"/>
    <property type="match status" value="1"/>
</dbReference>
<proteinExistence type="inferred from homology"/>
<feature type="domain" description="Leucine-binding protein" evidence="4">
    <location>
        <begin position="32"/>
        <end position="344"/>
    </location>
</feature>
<dbReference type="PANTHER" id="PTHR47235">
    <property type="entry name" value="BLR6548 PROTEIN"/>
    <property type="match status" value="1"/>
</dbReference>
<evidence type="ECO:0000259" key="4">
    <source>
        <dbReference type="Pfam" id="PF13458"/>
    </source>
</evidence>
<dbReference type="Proteomes" id="UP000561045">
    <property type="component" value="Unassembled WGS sequence"/>
</dbReference>
<dbReference type="CDD" id="cd06326">
    <property type="entry name" value="PBP1_ABC_ligand_binding-like"/>
    <property type="match status" value="1"/>
</dbReference>
<comment type="similarity">
    <text evidence="1">Belongs to the leucine-binding protein family.</text>
</comment>
<reference evidence="5 6" key="1">
    <citation type="submission" date="2020-08" db="EMBL/GenBank/DDBJ databases">
        <title>Genomic Encyclopedia of Type Strains, Phase IV (KMG-IV): sequencing the most valuable type-strain genomes for metagenomic binning, comparative biology and taxonomic classification.</title>
        <authorList>
            <person name="Goeker M."/>
        </authorList>
    </citation>
    <scope>NUCLEOTIDE SEQUENCE [LARGE SCALE GENOMIC DNA]</scope>
    <source>
        <strain evidence="5 6">DSM 106739</strain>
    </source>
</reference>
<dbReference type="InterPro" id="IPR028082">
    <property type="entry name" value="Peripla_BP_I"/>
</dbReference>
<name>A0A840BCW9_9RHOO</name>
<evidence type="ECO:0000313" key="5">
    <source>
        <dbReference type="EMBL" id="MBB4010880.1"/>
    </source>
</evidence>
<evidence type="ECO:0000256" key="3">
    <source>
        <dbReference type="SAM" id="SignalP"/>
    </source>
</evidence>
<dbReference type="Pfam" id="PF13458">
    <property type="entry name" value="Peripla_BP_6"/>
    <property type="match status" value="1"/>
</dbReference>
<feature type="signal peptide" evidence="3">
    <location>
        <begin position="1"/>
        <end position="25"/>
    </location>
</feature>
<dbReference type="EMBL" id="JACIET010000001">
    <property type="protein sequence ID" value="MBB4010880.1"/>
    <property type="molecule type" value="Genomic_DNA"/>
</dbReference>
<dbReference type="AlphaFoldDB" id="A0A840BCW9"/>
<dbReference type="Gene3D" id="3.40.50.2300">
    <property type="match status" value="2"/>
</dbReference>
<keyword evidence="2 3" id="KW-0732">Signal</keyword>
<dbReference type="RefSeq" id="WP_183630889.1">
    <property type="nucleotide sequence ID" value="NZ_BAABLE010000011.1"/>
</dbReference>
<evidence type="ECO:0000313" key="6">
    <source>
        <dbReference type="Proteomes" id="UP000561045"/>
    </source>
</evidence>
<accession>A0A840BCW9</accession>
<sequence length="375" mass="40112">MDRRRFLFSTTAPLLLSSLPSVARAANVPPPIIVGQTCALSGPTQDIGRDYFTGAKLCFDATNAAGGINGRPVKFLSLDDGGDAARAEANAEKLLDSERADVLFGLTGDASVARVIKSKAFSRSDRALFAPMSGMDVGHERVFYLRATYGEELAMILTQFHGIGMKSVMIAHTQSETSRAGLDAAQALLKARNLQPAALVPLADDARNAASVAAEVARRAPQALVVLADTIPMAMLTREMRARNPGVFICALSNVNQVVLRQLLPPEVVSGVVVSRVVPEPNKTTTPVVREFVKTLERYLDEAPSASSLEGYLSARALVATLKKNSDPRATTLAASLRSLDGFDFGGWQLSAREHNRWSHYADTSVMSKNGGTLS</sequence>
<keyword evidence="6" id="KW-1185">Reference proteome</keyword>
<feature type="chain" id="PRO_5032946981" evidence="3">
    <location>
        <begin position="26"/>
        <end position="375"/>
    </location>
</feature>
<comment type="caution">
    <text evidence="5">The sequence shown here is derived from an EMBL/GenBank/DDBJ whole genome shotgun (WGS) entry which is preliminary data.</text>
</comment>
<organism evidence="5 6">
    <name type="scientific">Niveibacterium umoris</name>
    <dbReference type="NCBI Taxonomy" id="1193620"/>
    <lineage>
        <taxon>Bacteria</taxon>
        <taxon>Pseudomonadati</taxon>
        <taxon>Pseudomonadota</taxon>
        <taxon>Betaproteobacteria</taxon>
        <taxon>Rhodocyclales</taxon>
        <taxon>Rhodocyclaceae</taxon>
        <taxon>Niveibacterium</taxon>
    </lineage>
</organism>
<protein>
    <submittedName>
        <fullName evidence="5">ABC-type branched-subunit amino acid transport system substrate-binding protein</fullName>
    </submittedName>
</protein>
<dbReference type="PANTHER" id="PTHR47235:SF1">
    <property type="entry name" value="BLR6548 PROTEIN"/>
    <property type="match status" value="1"/>
</dbReference>